<feature type="chain" id="PRO_5016689463" evidence="1">
    <location>
        <begin position="18"/>
        <end position="283"/>
    </location>
</feature>
<dbReference type="OrthoDB" id="369729at2"/>
<dbReference type="Gene3D" id="2.60.120.1440">
    <property type="match status" value="1"/>
</dbReference>
<dbReference type="GO" id="GO:0042834">
    <property type="term" value="F:peptidoglycan binding"/>
    <property type="evidence" value="ECO:0007669"/>
    <property type="project" value="InterPro"/>
</dbReference>
<evidence type="ECO:0000259" key="2">
    <source>
        <dbReference type="PROSITE" id="PS51724"/>
    </source>
</evidence>
<protein>
    <submittedName>
        <fullName evidence="4">FecR family protein</fullName>
    </submittedName>
    <submittedName>
        <fullName evidence="3">FecR protein</fullName>
    </submittedName>
</protein>
<proteinExistence type="predicted"/>
<dbReference type="Gene3D" id="3.30.70.1070">
    <property type="entry name" value="Sporulation related repeat"/>
    <property type="match status" value="1"/>
</dbReference>
<name>A0A377SXS3_9NEIS</name>
<dbReference type="EMBL" id="SMBT01000008">
    <property type="protein sequence ID" value="TCU85017.1"/>
    <property type="molecule type" value="Genomic_DNA"/>
</dbReference>
<evidence type="ECO:0000313" key="4">
    <source>
        <dbReference type="EMBL" id="TCU85017.1"/>
    </source>
</evidence>
<dbReference type="SUPFAM" id="SSF110997">
    <property type="entry name" value="Sporulation related repeat"/>
    <property type="match status" value="1"/>
</dbReference>
<dbReference type="Pfam" id="PF04773">
    <property type="entry name" value="FecR"/>
    <property type="match status" value="1"/>
</dbReference>
<dbReference type="RefSeq" id="WP_115229157.1">
    <property type="nucleotide sequence ID" value="NZ_CAWOLO010000008.1"/>
</dbReference>
<dbReference type="EMBL" id="UGHR01000004">
    <property type="protein sequence ID" value="STR45299.1"/>
    <property type="molecule type" value="Genomic_DNA"/>
</dbReference>
<feature type="domain" description="SPOR" evidence="2">
    <location>
        <begin position="208"/>
        <end position="283"/>
    </location>
</feature>
<evidence type="ECO:0000313" key="5">
    <source>
        <dbReference type="Proteomes" id="UP000255108"/>
    </source>
</evidence>
<dbReference type="Proteomes" id="UP000255108">
    <property type="component" value="Unassembled WGS sequence"/>
</dbReference>
<dbReference type="InterPro" id="IPR007730">
    <property type="entry name" value="SPOR-like_dom"/>
</dbReference>
<evidence type="ECO:0000256" key="1">
    <source>
        <dbReference type="SAM" id="SignalP"/>
    </source>
</evidence>
<dbReference type="Proteomes" id="UP000295794">
    <property type="component" value="Unassembled WGS sequence"/>
</dbReference>
<keyword evidence="6" id="KW-1185">Reference proteome</keyword>
<dbReference type="InterPro" id="IPR036680">
    <property type="entry name" value="SPOR-like_sf"/>
</dbReference>
<dbReference type="PANTHER" id="PTHR38731:SF1">
    <property type="entry name" value="FECR PROTEIN DOMAIN-CONTAINING PROTEIN"/>
    <property type="match status" value="1"/>
</dbReference>
<accession>A0A377SXS3</accession>
<reference evidence="4 6" key="2">
    <citation type="submission" date="2019-03" db="EMBL/GenBank/DDBJ databases">
        <title>Genomic Encyclopedia of Type Strains, Phase IV (KMG-IV): sequencing the most valuable type-strain genomes for metagenomic binning, comparative biology and taxonomic classification.</title>
        <authorList>
            <person name="Goeker M."/>
        </authorList>
    </citation>
    <scope>NUCLEOTIDE SEQUENCE [LARGE SCALE GENOMIC DNA]</scope>
    <source>
        <strain evidence="4 6">DSM 3764</strain>
    </source>
</reference>
<dbReference type="InterPro" id="IPR006860">
    <property type="entry name" value="FecR"/>
</dbReference>
<gene>
    <name evidence="4" type="ORF">EV682_10840</name>
    <name evidence="3" type="ORF">NCTC11159_03860</name>
</gene>
<sequence>MRLVLLMGLLLASLAHAGPAIVESVQLPAWVERSEIKKPLSPQMQLLPGDRITTGAGARVYLLLPEGSRVKLGENAHLFLDQLNEANGKEGSVFKAALKMVTGAFRFTTNALNKNSQREVKVTVAAVTAGIRGTDLWGKADSDKDVVCLLEGKISVAAEGRPQVELNEPLSFYIAPHDQEPLPVGKVEPEKLKKWAAETEIENHAGVLAEKGPWRITWANYASADEALVLYDRLQQAGYPVKIRSQARRYRVVLAGLTSEADARAVVGKVHAQFTTPLAEVRR</sequence>
<feature type="signal peptide" evidence="1">
    <location>
        <begin position="1"/>
        <end position="17"/>
    </location>
</feature>
<dbReference type="AlphaFoldDB" id="A0A377SXS3"/>
<keyword evidence="1" id="KW-0732">Signal</keyword>
<dbReference type="PANTHER" id="PTHR38731">
    <property type="entry name" value="LIPL45-RELATED LIPOPROTEIN-RELATED"/>
    <property type="match status" value="1"/>
</dbReference>
<dbReference type="PROSITE" id="PS51724">
    <property type="entry name" value="SPOR"/>
    <property type="match status" value="1"/>
</dbReference>
<organism evidence="3 5">
    <name type="scientific">Iodobacter fluviatilis</name>
    <dbReference type="NCBI Taxonomy" id="537"/>
    <lineage>
        <taxon>Bacteria</taxon>
        <taxon>Pseudomonadati</taxon>
        <taxon>Pseudomonadota</taxon>
        <taxon>Betaproteobacteria</taxon>
        <taxon>Neisseriales</taxon>
        <taxon>Chitinibacteraceae</taxon>
        <taxon>Iodobacter</taxon>
    </lineage>
</organism>
<evidence type="ECO:0000313" key="3">
    <source>
        <dbReference type="EMBL" id="STR45299.1"/>
    </source>
</evidence>
<evidence type="ECO:0000313" key="6">
    <source>
        <dbReference type="Proteomes" id="UP000295794"/>
    </source>
</evidence>
<reference evidence="3 5" key="1">
    <citation type="submission" date="2018-06" db="EMBL/GenBank/DDBJ databases">
        <authorList>
            <consortium name="Pathogen Informatics"/>
            <person name="Doyle S."/>
        </authorList>
    </citation>
    <scope>NUCLEOTIDE SEQUENCE [LARGE SCALE GENOMIC DNA]</scope>
    <source>
        <strain evidence="3 5">NCTC11159</strain>
    </source>
</reference>
<dbReference type="Pfam" id="PF05036">
    <property type="entry name" value="SPOR"/>
    <property type="match status" value="1"/>
</dbReference>